<dbReference type="InterPro" id="IPR000757">
    <property type="entry name" value="Beta-glucanase-like"/>
</dbReference>
<dbReference type="PANTHER" id="PTHR10963:SF55">
    <property type="entry name" value="GLYCOSIDE HYDROLASE FAMILY 16 PROTEIN"/>
    <property type="match status" value="1"/>
</dbReference>
<feature type="domain" description="GH16" evidence="3">
    <location>
        <begin position="35"/>
        <end position="321"/>
    </location>
</feature>
<feature type="compositionally biased region" description="Basic and acidic residues" evidence="2">
    <location>
        <begin position="1"/>
        <end position="10"/>
    </location>
</feature>
<dbReference type="Proteomes" id="UP001205105">
    <property type="component" value="Unassembled WGS sequence"/>
</dbReference>
<dbReference type="SUPFAM" id="SSF49899">
    <property type="entry name" value="Concanavalin A-like lectins/glucanases"/>
    <property type="match status" value="1"/>
</dbReference>
<feature type="region of interest" description="Disordered" evidence="2">
    <location>
        <begin position="1"/>
        <end position="22"/>
    </location>
</feature>
<comment type="caution">
    <text evidence="4">The sequence shown here is derived from an EMBL/GenBank/DDBJ whole genome shotgun (WGS) entry which is preliminary data.</text>
</comment>
<keyword evidence="5" id="KW-1185">Reference proteome</keyword>
<evidence type="ECO:0000313" key="4">
    <source>
        <dbReference type="EMBL" id="KAI7842479.1"/>
    </source>
</evidence>
<dbReference type="InterPro" id="IPR050546">
    <property type="entry name" value="Glycosyl_Hydrlase_16"/>
</dbReference>
<evidence type="ECO:0000256" key="2">
    <source>
        <dbReference type="SAM" id="MobiDB-lite"/>
    </source>
</evidence>
<evidence type="ECO:0000259" key="3">
    <source>
        <dbReference type="PROSITE" id="PS51762"/>
    </source>
</evidence>
<dbReference type="CDD" id="cd08023">
    <property type="entry name" value="GH16_laminarinase_like"/>
    <property type="match status" value="1"/>
</dbReference>
<dbReference type="Pfam" id="PF00722">
    <property type="entry name" value="Glyco_hydro_16"/>
    <property type="match status" value="1"/>
</dbReference>
<evidence type="ECO:0000256" key="1">
    <source>
        <dbReference type="ARBA" id="ARBA00006865"/>
    </source>
</evidence>
<dbReference type="EMBL" id="JADXDR010000052">
    <property type="protein sequence ID" value="KAI7842479.1"/>
    <property type="molecule type" value="Genomic_DNA"/>
</dbReference>
<dbReference type="Gene3D" id="2.60.120.200">
    <property type="match status" value="1"/>
</dbReference>
<proteinExistence type="inferred from homology"/>
<dbReference type="GO" id="GO:0005975">
    <property type="term" value="P:carbohydrate metabolic process"/>
    <property type="evidence" value="ECO:0007669"/>
    <property type="project" value="InterPro"/>
</dbReference>
<sequence length="321" mass="34190">MEACRREEGPPGRAAAPAAPGGAGGGWCLLWEDSFEREHVFGPDSCWEAQLGDGSAYNIPGWGNAELQSYTDRPANVRIEAVVQPDGSSRRCLVVQAAFDPGAPDGQRFTSARLRTAGRFSIAPGQQWPRIKIEARLRITPGQGLWPAVWLLPEDNPHPLASGFGAYGGWAASGELDVLEMANDMREAVGSIHFGAPWPGNTFSSGRAAVPPGTEGGWHVHAVEWSLDQITWLLDGQPFSSARSRAPCGDGGWYSDGPGAGPHAPFDKAMHLLINLALGSEATEFTKCGGRGVSQQELEATLTGQRCCMVVDYVRVLGQAA</sequence>
<evidence type="ECO:0000313" key="5">
    <source>
        <dbReference type="Proteomes" id="UP001205105"/>
    </source>
</evidence>
<name>A0AAD5H328_9CHLO</name>
<dbReference type="PANTHER" id="PTHR10963">
    <property type="entry name" value="GLYCOSYL HYDROLASE-RELATED"/>
    <property type="match status" value="1"/>
</dbReference>
<reference evidence="4" key="1">
    <citation type="submission" date="2020-11" db="EMBL/GenBank/DDBJ databases">
        <title>Chlorella ohadii genome sequencing and assembly.</title>
        <authorList>
            <person name="Murik O."/>
            <person name="Treves H."/>
            <person name="Kedem I."/>
            <person name="Shotland Y."/>
            <person name="Kaplan A."/>
        </authorList>
    </citation>
    <scope>NUCLEOTIDE SEQUENCE</scope>
    <source>
        <strain evidence="4">1</strain>
    </source>
</reference>
<dbReference type="AlphaFoldDB" id="A0AAD5H328"/>
<protein>
    <recommendedName>
        <fullName evidence="3">GH16 domain-containing protein</fullName>
    </recommendedName>
</protein>
<gene>
    <name evidence="4" type="ORF">COHA_003833</name>
</gene>
<organism evidence="4 5">
    <name type="scientific">Chlorella ohadii</name>
    <dbReference type="NCBI Taxonomy" id="2649997"/>
    <lineage>
        <taxon>Eukaryota</taxon>
        <taxon>Viridiplantae</taxon>
        <taxon>Chlorophyta</taxon>
        <taxon>core chlorophytes</taxon>
        <taxon>Trebouxiophyceae</taxon>
        <taxon>Chlorellales</taxon>
        <taxon>Chlorellaceae</taxon>
        <taxon>Chlorella clade</taxon>
        <taxon>Chlorella</taxon>
    </lineage>
</organism>
<dbReference type="PROSITE" id="PS51762">
    <property type="entry name" value="GH16_2"/>
    <property type="match status" value="1"/>
</dbReference>
<dbReference type="InterPro" id="IPR013320">
    <property type="entry name" value="ConA-like_dom_sf"/>
</dbReference>
<dbReference type="GO" id="GO:0004553">
    <property type="term" value="F:hydrolase activity, hydrolyzing O-glycosyl compounds"/>
    <property type="evidence" value="ECO:0007669"/>
    <property type="project" value="InterPro"/>
</dbReference>
<comment type="similarity">
    <text evidence="1">Belongs to the glycosyl hydrolase 16 family.</text>
</comment>
<accession>A0AAD5H328</accession>
<feature type="compositionally biased region" description="Low complexity" evidence="2">
    <location>
        <begin position="11"/>
        <end position="20"/>
    </location>
</feature>